<dbReference type="SUPFAM" id="SSF103473">
    <property type="entry name" value="MFS general substrate transporter"/>
    <property type="match status" value="1"/>
</dbReference>
<feature type="transmembrane region" description="Helical" evidence="6">
    <location>
        <begin position="185"/>
        <end position="207"/>
    </location>
</feature>
<evidence type="ECO:0000256" key="3">
    <source>
        <dbReference type="ARBA" id="ARBA00022692"/>
    </source>
</evidence>
<comment type="subcellular location">
    <subcellularLocation>
        <location evidence="1">Membrane</location>
        <topology evidence="1">Multi-pass membrane protein</topology>
    </subcellularLocation>
</comment>
<dbReference type="InterPro" id="IPR011701">
    <property type="entry name" value="MFS"/>
</dbReference>
<feature type="domain" description="Major facilitator superfamily (MFS) profile" evidence="7">
    <location>
        <begin position="60"/>
        <end position="516"/>
    </location>
</feature>
<dbReference type="InterPro" id="IPR036259">
    <property type="entry name" value="MFS_trans_sf"/>
</dbReference>
<evidence type="ECO:0000313" key="8">
    <source>
        <dbReference type="EMBL" id="CAH1407028.1"/>
    </source>
</evidence>
<feature type="transmembrane region" description="Helical" evidence="6">
    <location>
        <begin position="464"/>
        <end position="485"/>
    </location>
</feature>
<evidence type="ECO:0000256" key="6">
    <source>
        <dbReference type="SAM" id="Phobius"/>
    </source>
</evidence>
<evidence type="ECO:0000256" key="2">
    <source>
        <dbReference type="ARBA" id="ARBA00022448"/>
    </source>
</evidence>
<feature type="transmembrane region" description="Helical" evidence="6">
    <location>
        <begin position="128"/>
        <end position="147"/>
    </location>
</feature>
<dbReference type="OrthoDB" id="3936150at2759"/>
<feature type="transmembrane region" description="Helical" evidence="6">
    <location>
        <begin position="380"/>
        <end position="398"/>
    </location>
</feature>
<evidence type="ECO:0000256" key="4">
    <source>
        <dbReference type="ARBA" id="ARBA00022989"/>
    </source>
</evidence>
<sequence length="527" mass="58613">MRNTTDNNELNRRSSQSEVVIDGDVVIKNGEQRSRSNSTYSADLETAITKTGCGKFSIALMLLTFPAACTLGFDTASMSFIIPAASVDLGLKPSERALLQSSCYAGIISGGILWGFMSDAFGRKKFMVIGFLINALMNILIGAFRIVPLMIVFKYLAGFTISGSYPIFSTYIAEIFPIKRRDIIIMSLGFHASIGQIIQSSLAMWIMPIDVPSEIPFKSWQLFQMACCLPALISGISCIFFVESPKFLADKGNHEGALKVCQTIYSINTGNLSTSYPVKRLNHESRKIENKSNLSKFLEGIDVLRPPFVQKAVVVFLLYLGFIVSYNILRLWLPDMLTLISSSKLNPNQGLCPLLQEGELRRRMLTSSEDLNDEKVYSQMIWVNVVGLIGQILFLLLIRYIGKKIMQFSCTLMAAICSLIMLYISADYVMIVASIYMALYEICVYSTLNIALEIFPTRIRASSIGIMMLIGKSGTFTMNFLMATLGYTYCIYLFYGIALFSIIMAGLTLLIPKKPLEDKLCNPSKGN</sequence>
<feature type="transmembrane region" description="Helical" evidence="6">
    <location>
        <begin position="491"/>
        <end position="511"/>
    </location>
</feature>
<keyword evidence="5 6" id="KW-0472">Membrane</keyword>
<dbReference type="GO" id="GO:0022857">
    <property type="term" value="F:transmembrane transporter activity"/>
    <property type="evidence" value="ECO:0007669"/>
    <property type="project" value="InterPro"/>
</dbReference>
<dbReference type="PANTHER" id="PTHR23511:SF36">
    <property type="entry name" value="EG:BACR7A4.13 PROTEIN-RELATED"/>
    <property type="match status" value="1"/>
</dbReference>
<feature type="transmembrane region" description="Helical" evidence="6">
    <location>
        <begin position="430"/>
        <end position="452"/>
    </location>
</feature>
<feature type="transmembrane region" description="Helical" evidence="6">
    <location>
        <begin position="97"/>
        <end position="116"/>
    </location>
</feature>
<feature type="transmembrane region" description="Helical" evidence="6">
    <location>
        <begin position="58"/>
        <end position="85"/>
    </location>
</feature>
<feature type="transmembrane region" description="Helical" evidence="6">
    <location>
        <begin position="405"/>
        <end position="424"/>
    </location>
</feature>
<dbReference type="AlphaFoldDB" id="A0A9P0HRV5"/>
<keyword evidence="3 6" id="KW-0812">Transmembrane</keyword>
<keyword evidence="4 6" id="KW-1133">Transmembrane helix</keyword>
<keyword evidence="2" id="KW-0813">Transport</keyword>
<proteinExistence type="predicted"/>
<dbReference type="Pfam" id="PF07690">
    <property type="entry name" value="MFS_1"/>
    <property type="match status" value="1"/>
</dbReference>
<dbReference type="EMBL" id="OV725083">
    <property type="protein sequence ID" value="CAH1407028.1"/>
    <property type="molecule type" value="Genomic_DNA"/>
</dbReference>
<protein>
    <recommendedName>
        <fullName evidence="7">Major facilitator superfamily (MFS) profile domain-containing protein</fullName>
    </recommendedName>
</protein>
<feature type="transmembrane region" description="Helical" evidence="6">
    <location>
        <begin position="312"/>
        <end position="333"/>
    </location>
</feature>
<reference evidence="8" key="1">
    <citation type="submission" date="2022-01" db="EMBL/GenBank/DDBJ databases">
        <authorList>
            <person name="King R."/>
        </authorList>
    </citation>
    <scope>NUCLEOTIDE SEQUENCE</scope>
</reference>
<accession>A0A9P0HRV5</accession>
<name>A0A9P0HRV5_NEZVI</name>
<evidence type="ECO:0000259" key="7">
    <source>
        <dbReference type="PROSITE" id="PS50850"/>
    </source>
</evidence>
<feature type="transmembrane region" description="Helical" evidence="6">
    <location>
        <begin position="219"/>
        <end position="242"/>
    </location>
</feature>
<dbReference type="Proteomes" id="UP001152798">
    <property type="component" value="Chromosome 7"/>
</dbReference>
<organism evidence="8 9">
    <name type="scientific">Nezara viridula</name>
    <name type="common">Southern green stink bug</name>
    <name type="synonym">Cimex viridulus</name>
    <dbReference type="NCBI Taxonomy" id="85310"/>
    <lineage>
        <taxon>Eukaryota</taxon>
        <taxon>Metazoa</taxon>
        <taxon>Ecdysozoa</taxon>
        <taxon>Arthropoda</taxon>
        <taxon>Hexapoda</taxon>
        <taxon>Insecta</taxon>
        <taxon>Pterygota</taxon>
        <taxon>Neoptera</taxon>
        <taxon>Paraneoptera</taxon>
        <taxon>Hemiptera</taxon>
        <taxon>Heteroptera</taxon>
        <taxon>Panheteroptera</taxon>
        <taxon>Pentatomomorpha</taxon>
        <taxon>Pentatomoidea</taxon>
        <taxon>Pentatomidae</taxon>
        <taxon>Pentatominae</taxon>
        <taxon>Nezara</taxon>
    </lineage>
</organism>
<keyword evidence="9" id="KW-1185">Reference proteome</keyword>
<dbReference type="PROSITE" id="PS50850">
    <property type="entry name" value="MFS"/>
    <property type="match status" value="1"/>
</dbReference>
<dbReference type="InterPro" id="IPR020846">
    <property type="entry name" value="MFS_dom"/>
</dbReference>
<dbReference type="GO" id="GO:0016020">
    <property type="term" value="C:membrane"/>
    <property type="evidence" value="ECO:0007669"/>
    <property type="project" value="UniProtKB-SubCell"/>
</dbReference>
<dbReference type="PANTHER" id="PTHR23511">
    <property type="entry name" value="SYNAPTIC VESICLE GLYCOPROTEIN 2"/>
    <property type="match status" value="1"/>
</dbReference>
<evidence type="ECO:0000256" key="1">
    <source>
        <dbReference type="ARBA" id="ARBA00004141"/>
    </source>
</evidence>
<evidence type="ECO:0000313" key="9">
    <source>
        <dbReference type="Proteomes" id="UP001152798"/>
    </source>
</evidence>
<gene>
    <name evidence="8" type="ORF">NEZAVI_LOCUS14844</name>
</gene>
<dbReference type="Gene3D" id="1.20.1250.20">
    <property type="entry name" value="MFS general substrate transporter like domains"/>
    <property type="match status" value="1"/>
</dbReference>
<feature type="transmembrane region" description="Helical" evidence="6">
    <location>
        <begin position="153"/>
        <end position="173"/>
    </location>
</feature>
<evidence type="ECO:0000256" key="5">
    <source>
        <dbReference type="ARBA" id="ARBA00023136"/>
    </source>
</evidence>